<dbReference type="InterPro" id="IPR035906">
    <property type="entry name" value="MetI-like_sf"/>
</dbReference>
<evidence type="ECO:0000256" key="8">
    <source>
        <dbReference type="SAM" id="MobiDB-lite"/>
    </source>
</evidence>
<evidence type="ECO:0000256" key="4">
    <source>
        <dbReference type="ARBA" id="ARBA00022692"/>
    </source>
</evidence>
<keyword evidence="3" id="KW-1003">Cell membrane</keyword>
<feature type="transmembrane region" description="Helical" evidence="7">
    <location>
        <begin position="170"/>
        <end position="191"/>
    </location>
</feature>
<evidence type="ECO:0000256" key="2">
    <source>
        <dbReference type="ARBA" id="ARBA00022448"/>
    </source>
</evidence>
<dbReference type="Pfam" id="PF00528">
    <property type="entry name" value="BPD_transp_1"/>
    <property type="match status" value="1"/>
</dbReference>
<evidence type="ECO:0000256" key="7">
    <source>
        <dbReference type="RuleBase" id="RU363032"/>
    </source>
</evidence>
<feature type="transmembrane region" description="Helical" evidence="7">
    <location>
        <begin position="267"/>
        <end position="287"/>
    </location>
</feature>
<dbReference type="RefSeq" id="WP_232018346.1">
    <property type="nucleotide sequence ID" value="NZ_LR134408.1"/>
</dbReference>
<evidence type="ECO:0000256" key="1">
    <source>
        <dbReference type="ARBA" id="ARBA00004651"/>
    </source>
</evidence>
<keyword evidence="6 7" id="KW-0472">Membrane</keyword>
<gene>
    <name evidence="10" type="primary">cmpB</name>
    <name evidence="10" type="ORF">NCTC934_00312</name>
</gene>
<feature type="transmembrane region" description="Helical" evidence="7">
    <location>
        <begin position="46"/>
        <end position="70"/>
    </location>
</feature>
<proteinExistence type="inferred from homology"/>
<protein>
    <submittedName>
        <fullName evidence="10">Nitrate transport permease</fullName>
    </submittedName>
</protein>
<evidence type="ECO:0000256" key="3">
    <source>
        <dbReference type="ARBA" id="ARBA00022475"/>
    </source>
</evidence>
<evidence type="ECO:0000256" key="5">
    <source>
        <dbReference type="ARBA" id="ARBA00022989"/>
    </source>
</evidence>
<comment type="subcellular location">
    <subcellularLocation>
        <location evidence="1 7">Cell membrane</location>
        <topology evidence="1 7">Multi-pass membrane protein</topology>
    </subcellularLocation>
</comment>
<accession>A0ABY6TB39</accession>
<feature type="transmembrane region" description="Helical" evidence="7">
    <location>
        <begin position="236"/>
        <end position="260"/>
    </location>
</feature>
<name>A0ABY6TB39_9CORY</name>
<evidence type="ECO:0000259" key="9">
    <source>
        <dbReference type="PROSITE" id="PS50928"/>
    </source>
</evidence>
<sequence>MTTVKNDSASTSTSTAYSTDNQAAASRPGRTATAGRKKRRDSPWKAMGLGIALFIVFIGIWQAVAAAGWLSDIAPTPARTWDRAVEILSDPFYRDGPASVGIFWHMVASLRRVLIGFVIAMAIAIPLGFWLGSSATFRRATDPFVQILRPVSPLAWLPLGLALLRDAENTAVFVIILSALWPTLLNTIEAVRGIHPTYKNLASTLGTNRMQQLLYIVGPAALPGIITGMRQSLSTAWLVIVAAEMLVGGQGVGFFVWNMWNRLDIDAIVVVIVLIGVIGLALDYLVASLQKVVRYD</sequence>
<dbReference type="Proteomes" id="UP000280707">
    <property type="component" value="Chromosome"/>
</dbReference>
<keyword evidence="4 7" id="KW-0812">Transmembrane</keyword>
<evidence type="ECO:0000256" key="6">
    <source>
        <dbReference type="ARBA" id="ARBA00023136"/>
    </source>
</evidence>
<evidence type="ECO:0000313" key="10">
    <source>
        <dbReference type="EMBL" id="VEH72053.1"/>
    </source>
</evidence>
<keyword evidence="11" id="KW-1185">Reference proteome</keyword>
<dbReference type="PANTHER" id="PTHR30151">
    <property type="entry name" value="ALKANE SULFONATE ABC TRANSPORTER-RELATED, MEMBRANE SUBUNIT"/>
    <property type="match status" value="1"/>
</dbReference>
<reference evidence="10 11" key="1">
    <citation type="submission" date="2018-12" db="EMBL/GenBank/DDBJ databases">
        <authorList>
            <consortium name="Pathogen Informatics"/>
        </authorList>
    </citation>
    <scope>NUCLEOTIDE SEQUENCE [LARGE SCALE GENOMIC DNA]</scope>
    <source>
        <strain evidence="10 11">NCTC934</strain>
    </source>
</reference>
<dbReference type="EMBL" id="LR134408">
    <property type="protein sequence ID" value="VEH72053.1"/>
    <property type="molecule type" value="Genomic_DNA"/>
</dbReference>
<comment type="similarity">
    <text evidence="7">Belongs to the binding-protein-dependent transport system permease family.</text>
</comment>
<feature type="compositionally biased region" description="Low complexity" evidence="8">
    <location>
        <begin position="8"/>
        <end position="19"/>
    </location>
</feature>
<organism evidence="10 11">
    <name type="scientific">Corynebacterium segmentosum</name>
    <dbReference type="NCBI Taxonomy" id="43990"/>
    <lineage>
        <taxon>Bacteria</taxon>
        <taxon>Bacillati</taxon>
        <taxon>Actinomycetota</taxon>
        <taxon>Actinomycetes</taxon>
        <taxon>Mycobacteriales</taxon>
        <taxon>Corynebacteriaceae</taxon>
        <taxon>Corynebacterium</taxon>
    </lineage>
</organism>
<dbReference type="Gene3D" id="1.10.3720.10">
    <property type="entry name" value="MetI-like"/>
    <property type="match status" value="1"/>
</dbReference>
<feature type="transmembrane region" description="Helical" evidence="7">
    <location>
        <begin position="113"/>
        <end position="132"/>
    </location>
</feature>
<evidence type="ECO:0000313" key="11">
    <source>
        <dbReference type="Proteomes" id="UP000280707"/>
    </source>
</evidence>
<dbReference type="PANTHER" id="PTHR30151:SF7">
    <property type="entry name" value="NITRATE IMPORT PERMEASE PROTEIN NRTB"/>
    <property type="match status" value="1"/>
</dbReference>
<dbReference type="CDD" id="cd06261">
    <property type="entry name" value="TM_PBP2"/>
    <property type="match status" value="1"/>
</dbReference>
<feature type="transmembrane region" description="Helical" evidence="7">
    <location>
        <begin position="212"/>
        <end position="230"/>
    </location>
</feature>
<dbReference type="PROSITE" id="PS50928">
    <property type="entry name" value="ABC_TM1"/>
    <property type="match status" value="1"/>
</dbReference>
<feature type="region of interest" description="Disordered" evidence="8">
    <location>
        <begin position="1"/>
        <end position="39"/>
    </location>
</feature>
<dbReference type="InterPro" id="IPR000515">
    <property type="entry name" value="MetI-like"/>
</dbReference>
<keyword evidence="5 7" id="KW-1133">Transmembrane helix</keyword>
<dbReference type="SUPFAM" id="SSF161098">
    <property type="entry name" value="MetI-like"/>
    <property type="match status" value="1"/>
</dbReference>
<keyword evidence="2 7" id="KW-0813">Transport</keyword>
<feature type="domain" description="ABC transmembrane type-1" evidence="9">
    <location>
        <begin position="106"/>
        <end position="286"/>
    </location>
</feature>